<dbReference type="NCBIfam" id="TIGR01980">
    <property type="entry name" value="sufB"/>
    <property type="match status" value="1"/>
</dbReference>
<sequence>MATAETKPRIAKPSAIEEDEQGQLIARKGISREVIDELSRIKEEPEWMRAKRLRALEIYERKPVPTWGVDLSGLNLDELVLYSPPTAGRFDSWDDVPEDMKKTYEDLGIPQAEREHLAGVVGVWRQEPVYEGLKEEYAKQGIIFCSMESAVRDYPELVEPYFMTKCVPPQDNKFSALHGAVWSGGAFLYVPKGVKVDLPLQAYFRMEGAGEGTFEHTLIVADEGSDVHYIEGCTAQTYSVNSMHSAVVEIFVKEGAKARYTTVQNWSKDVYNLNTKRAIVEANGTVEWVGGSMGAKFVMLYPGSFLMGEGARADHLNVGVASGEVWKDTGAKVLHLAPNTTSNILAKSISKDGGVMGYRGLVRMGPNSQGSKARVQCDGLMMDPESRSDTWPDIQIQNPHTTVAHEAVVGKISDEQLFYLQSRGLTEEEAASMIVNGFIEPVTKELPMEYAVELNRLIQLEMEGSIG</sequence>
<proteinExistence type="inferred from homology"/>
<dbReference type="InterPro" id="IPR055346">
    <property type="entry name" value="Fe-S_cluster_assembly_SufBD"/>
</dbReference>
<accession>A0A6J4SYN6</accession>
<dbReference type="InterPro" id="IPR000825">
    <property type="entry name" value="SUF_FeS_clus_asmbl_SufBD_core"/>
</dbReference>
<evidence type="ECO:0000313" key="4">
    <source>
        <dbReference type="EMBL" id="CAA9508617.1"/>
    </source>
</evidence>
<reference evidence="4" key="1">
    <citation type="submission" date="2020-02" db="EMBL/GenBank/DDBJ databases">
        <authorList>
            <person name="Meier V. D."/>
        </authorList>
    </citation>
    <scope>NUCLEOTIDE SEQUENCE</scope>
    <source>
        <strain evidence="4">AVDCRST_MAG45</strain>
    </source>
</reference>
<dbReference type="Pfam" id="PF01458">
    <property type="entry name" value="SUFBD_core"/>
    <property type="match status" value="1"/>
</dbReference>
<name>A0A6J4SYN6_9ACTN</name>
<evidence type="ECO:0000259" key="2">
    <source>
        <dbReference type="Pfam" id="PF01458"/>
    </source>
</evidence>
<feature type="domain" description="SUF system FeS cluster assembly SufBD N-terminal" evidence="3">
    <location>
        <begin position="135"/>
        <end position="201"/>
    </location>
</feature>
<dbReference type="PANTHER" id="PTHR30508">
    <property type="entry name" value="FES CLUSTER ASSEMBLY PROTEIN SUF"/>
    <property type="match status" value="1"/>
</dbReference>
<dbReference type="GO" id="GO:0016226">
    <property type="term" value="P:iron-sulfur cluster assembly"/>
    <property type="evidence" value="ECO:0007669"/>
    <property type="project" value="InterPro"/>
</dbReference>
<dbReference type="PANTHER" id="PTHR30508:SF1">
    <property type="entry name" value="UPF0051 PROTEIN ABCI8, CHLOROPLASTIC-RELATED"/>
    <property type="match status" value="1"/>
</dbReference>
<evidence type="ECO:0000256" key="1">
    <source>
        <dbReference type="ARBA" id="ARBA00043967"/>
    </source>
</evidence>
<dbReference type="AlphaFoldDB" id="A0A6J4SYN6"/>
<organism evidence="4">
    <name type="scientific">uncultured Solirubrobacterales bacterium</name>
    <dbReference type="NCBI Taxonomy" id="768556"/>
    <lineage>
        <taxon>Bacteria</taxon>
        <taxon>Bacillati</taxon>
        <taxon>Actinomycetota</taxon>
        <taxon>Thermoleophilia</taxon>
        <taxon>Solirubrobacterales</taxon>
        <taxon>environmental samples</taxon>
    </lineage>
</organism>
<gene>
    <name evidence="4" type="ORF">AVDCRST_MAG45-1756</name>
</gene>
<dbReference type="SUPFAM" id="SSF101960">
    <property type="entry name" value="Stabilizer of iron transporter SufD"/>
    <property type="match status" value="1"/>
</dbReference>
<evidence type="ECO:0000259" key="3">
    <source>
        <dbReference type="Pfam" id="PF19295"/>
    </source>
</evidence>
<dbReference type="InterPro" id="IPR045595">
    <property type="entry name" value="SufBD_N"/>
</dbReference>
<comment type="similarity">
    <text evidence="1">Belongs to the iron-sulfur cluster assembly SufBD family.</text>
</comment>
<dbReference type="Pfam" id="PF19295">
    <property type="entry name" value="SufBD_N"/>
    <property type="match status" value="1"/>
</dbReference>
<feature type="domain" description="SUF system FeS cluster assembly SufBD core" evidence="2">
    <location>
        <begin position="204"/>
        <end position="438"/>
    </location>
</feature>
<dbReference type="InterPro" id="IPR037284">
    <property type="entry name" value="SUF_FeS_clus_asmbl_SufBD_sf"/>
</dbReference>
<dbReference type="EMBL" id="CADCVU010000149">
    <property type="protein sequence ID" value="CAA9508617.1"/>
    <property type="molecule type" value="Genomic_DNA"/>
</dbReference>
<dbReference type="InterPro" id="IPR010231">
    <property type="entry name" value="SUF_FeS_clus_asmbl_SufB"/>
</dbReference>
<protein>
    <submittedName>
        <fullName evidence="4">Iron-sulfur cluster assembly protein SufB</fullName>
    </submittedName>
</protein>